<name>A0A1Z5JFZ7_FISSO</name>
<feature type="region of interest" description="Disordered" evidence="1">
    <location>
        <begin position="91"/>
        <end position="111"/>
    </location>
</feature>
<sequence>MSAAEDLARLVQGGETEHEKFSSLLDDLGKKIEKKKVRVGDVATMIKSLSAAERHFRAQKRKGSDPNTWNILLTRSQQFLKLAHEMNTLEVPTNREDEEDNSADGENCLPKNVSQYLNRLKKDKKELYKNPPVLPPPKVVVEEDFVKSPSRDAKTGRLTFPAGKDSSLKKLLKDFHPNQTPAEVLRGGSFGGTYFRTIKSSVNNKTYNGNEVLADTIPVDWIKGLDKKRMLTSSTYKVDVNRYGVKCGGSLGMWESSGWISDIDPYGWFQWYCRFYQGRRCSDDARQVSRWLGVAGPKGRFRSQLCNKILSANTSVDDAKISPVIRQTLFHWGLSITNDILEEHKKRNK</sequence>
<dbReference type="OrthoDB" id="4850at2759"/>
<comment type="caution">
    <text evidence="2">The sequence shown here is derived from an EMBL/GenBank/DDBJ whole genome shotgun (WGS) entry which is preliminary data.</text>
</comment>
<reference evidence="2 3" key="1">
    <citation type="journal article" date="2015" name="Plant Cell">
        <title>Oil accumulation by the oleaginous diatom Fistulifera solaris as revealed by the genome and transcriptome.</title>
        <authorList>
            <person name="Tanaka T."/>
            <person name="Maeda Y."/>
            <person name="Veluchamy A."/>
            <person name="Tanaka M."/>
            <person name="Abida H."/>
            <person name="Marechal E."/>
            <person name="Bowler C."/>
            <person name="Muto M."/>
            <person name="Sunaga Y."/>
            <person name="Tanaka M."/>
            <person name="Yoshino T."/>
            <person name="Taniguchi T."/>
            <person name="Fukuda Y."/>
            <person name="Nemoto M."/>
            <person name="Matsumoto M."/>
            <person name="Wong P.S."/>
            <person name="Aburatani S."/>
            <person name="Fujibuchi W."/>
        </authorList>
    </citation>
    <scope>NUCLEOTIDE SEQUENCE [LARGE SCALE GENOMIC DNA]</scope>
    <source>
        <strain evidence="2 3">JPCC DA0580</strain>
    </source>
</reference>
<protein>
    <submittedName>
        <fullName evidence="2">Uncharacterized protein</fullName>
    </submittedName>
</protein>
<proteinExistence type="predicted"/>
<dbReference type="PANTHER" id="PTHR37948">
    <property type="entry name" value="ZGC:113208"/>
    <property type="match status" value="1"/>
</dbReference>
<dbReference type="AlphaFoldDB" id="A0A1Z5JFZ7"/>
<dbReference type="PANTHER" id="PTHR37948:SF1">
    <property type="entry name" value="BLL5189 PROTEIN"/>
    <property type="match status" value="1"/>
</dbReference>
<organism evidence="2 3">
    <name type="scientific">Fistulifera solaris</name>
    <name type="common">Oleaginous diatom</name>
    <dbReference type="NCBI Taxonomy" id="1519565"/>
    <lineage>
        <taxon>Eukaryota</taxon>
        <taxon>Sar</taxon>
        <taxon>Stramenopiles</taxon>
        <taxon>Ochrophyta</taxon>
        <taxon>Bacillariophyta</taxon>
        <taxon>Bacillariophyceae</taxon>
        <taxon>Bacillariophycidae</taxon>
        <taxon>Naviculales</taxon>
        <taxon>Naviculaceae</taxon>
        <taxon>Fistulifera</taxon>
    </lineage>
</organism>
<evidence type="ECO:0000313" key="2">
    <source>
        <dbReference type="EMBL" id="GAX12937.1"/>
    </source>
</evidence>
<dbReference type="Proteomes" id="UP000198406">
    <property type="component" value="Unassembled WGS sequence"/>
</dbReference>
<dbReference type="EMBL" id="BDSP01000059">
    <property type="protein sequence ID" value="GAX12937.1"/>
    <property type="molecule type" value="Genomic_DNA"/>
</dbReference>
<keyword evidence="3" id="KW-1185">Reference proteome</keyword>
<dbReference type="InParanoid" id="A0A1Z5JFZ7"/>
<gene>
    <name evidence="2" type="ORF">FisN_22Hh248</name>
</gene>
<evidence type="ECO:0000256" key="1">
    <source>
        <dbReference type="SAM" id="MobiDB-lite"/>
    </source>
</evidence>
<accession>A0A1Z5JFZ7</accession>
<evidence type="ECO:0000313" key="3">
    <source>
        <dbReference type="Proteomes" id="UP000198406"/>
    </source>
</evidence>